<dbReference type="PANTHER" id="PTHR24198:SF165">
    <property type="entry name" value="ANKYRIN REPEAT-CONTAINING PROTEIN-RELATED"/>
    <property type="match status" value="1"/>
</dbReference>
<proteinExistence type="predicted"/>
<reference evidence="3" key="1">
    <citation type="journal article" date="2021" name="Genome Biol. Evol.">
        <title>A High-Quality Reference Genome for a Parasitic Bivalve with Doubly Uniparental Inheritance (Bivalvia: Unionida).</title>
        <authorList>
            <person name="Smith C.H."/>
        </authorList>
    </citation>
    <scope>NUCLEOTIDE SEQUENCE</scope>
    <source>
        <strain evidence="3">CHS0354</strain>
    </source>
</reference>
<dbReference type="Pfam" id="PF13606">
    <property type="entry name" value="Ank_3"/>
    <property type="match status" value="1"/>
</dbReference>
<dbReference type="SUPFAM" id="SSF48403">
    <property type="entry name" value="Ankyrin repeat"/>
    <property type="match status" value="1"/>
</dbReference>
<evidence type="ECO:0000256" key="1">
    <source>
        <dbReference type="ARBA" id="ARBA00022737"/>
    </source>
</evidence>
<dbReference type="InterPro" id="IPR036770">
    <property type="entry name" value="Ankyrin_rpt-contain_sf"/>
</dbReference>
<dbReference type="AlphaFoldDB" id="A0AAE0TD13"/>
<evidence type="ECO:0000256" key="2">
    <source>
        <dbReference type="ARBA" id="ARBA00023043"/>
    </source>
</evidence>
<dbReference type="Gene3D" id="1.25.40.20">
    <property type="entry name" value="Ankyrin repeat-containing domain"/>
    <property type="match status" value="1"/>
</dbReference>
<organism evidence="3 4">
    <name type="scientific">Potamilus streckersoni</name>
    <dbReference type="NCBI Taxonomy" id="2493646"/>
    <lineage>
        <taxon>Eukaryota</taxon>
        <taxon>Metazoa</taxon>
        <taxon>Spiralia</taxon>
        <taxon>Lophotrochozoa</taxon>
        <taxon>Mollusca</taxon>
        <taxon>Bivalvia</taxon>
        <taxon>Autobranchia</taxon>
        <taxon>Heteroconchia</taxon>
        <taxon>Palaeoheterodonta</taxon>
        <taxon>Unionida</taxon>
        <taxon>Unionoidea</taxon>
        <taxon>Unionidae</taxon>
        <taxon>Ambleminae</taxon>
        <taxon>Lampsilini</taxon>
        <taxon>Potamilus</taxon>
    </lineage>
</organism>
<reference evidence="3" key="2">
    <citation type="journal article" date="2021" name="Genome Biol. Evol.">
        <title>Developing a high-quality reference genome for a parasitic bivalve with doubly uniparental inheritance (Bivalvia: Unionida).</title>
        <authorList>
            <person name="Smith C.H."/>
        </authorList>
    </citation>
    <scope>NUCLEOTIDE SEQUENCE</scope>
    <source>
        <strain evidence="3">CHS0354</strain>
        <tissue evidence="3">Mantle</tissue>
    </source>
</reference>
<dbReference type="EMBL" id="JAEAOA010000451">
    <property type="protein sequence ID" value="KAK3607961.1"/>
    <property type="molecule type" value="Genomic_DNA"/>
</dbReference>
<evidence type="ECO:0000313" key="4">
    <source>
        <dbReference type="Proteomes" id="UP001195483"/>
    </source>
</evidence>
<keyword evidence="4" id="KW-1185">Reference proteome</keyword>
<dbReference type="SMART" id="SM00248">
    <property type="entry name" value="ANK"/>
    <property type="match status" value="4"/>
</dbReference>
<dbReference type="InterPro" id="IPR002110">
    <property type="entry name" value="Ankyrin_rpt"/>
</dbReference>
<protein>
    <submittedName>
        <fullName evidence="3">Uncharacterized protein</fullName>
    </submittedName>
</protein>
<dbReference type="Proteomes" id="UP001195483">
    <property type="component" value="Unassembled WGS sequence"/>
</dbReference>
<keyword evidence="2" id="KW-0040">ANK repeat</keyword>
<gene>
    <name evidence="3" type="ORF">CHS0354_006560</name>
</gene>
<name>A0AAE0TD13_9BIVA</name>
<keyword evidence="1" id="KW-0677">Repeat</keyword>
<accession>A0AAE0TD13</accession>
<sequence>MVNEVDNGKRTLEHYAAQSSNVSVLQCLIDKGLNPCCRTAAQETLLHISCIYGQLEMTQYLLEKYPDMINEFDNGERTSTHNSVYGVYVSVLQNLLDKGLNPWRRSATQETLLHMSCISGQLEMTRYLFQKYRDIINEADNGTPAHDAAEIGNVTVFQYLIDKDLNPWCGTATKQILVHRSCNAGQLEKSQYLLDQ</sequence>
<evidence type="ECO:0000313" key="3">
    <source>
        <dbReference type="EMBL" id="KAK3607961.1"/>
    </source>
</evidence>
<comment type="caution">
    <text evidence="3">The sequence shown here is derived from an EMBL/GenBank/DDBJ whole genome shotgun (WGS) entry which is preliminary data.</text>
</comment>
<dbReference type="Pfam" id="PF12796">
    <property type="entry name" value="Ank_2"/>
    <property type="match status" value="1"/>
</dbReference>
<reference evidence="3" key="3">
    <citation type="submission" date="2023-05" db="EMBL/GenBank/DDBJ databases">
        <authorList>
            <person name="Smith C.H."/>
        </authorList>
    </citation>
    <scope>NUCLEOTIDE SEQUENCE</scope>
    <source>
        <strain evidence="3">CHS0354</strain>
        <tissue evidence="3">Mantle</tissue>
    </source>
</reference>
<dbReference type="PANTHER" id="PTHR24198">
    <property type="entry name" value="ANKYRIN REPEAT AND PROTEIN KINASE DOMAIN-CONTAINING PROTEIN"/>
    <property type="match status" value="1"/>
</dbReference>